<dbReference type="SUPFAM" id="SSF56801">
    <property type="entry name" value="Acetyl-CoA synthetase-like"/>
    <property type="match status" value="1"/>
</dbReference>
<dbReference type="InterPro" id="IPR025110">
    <property type="entry name" value="AMP-bd_C"/>
</dbReference>
<dbReference type="Pfam" id="PF13193">
    <property type="entry name" value="AMP-binding_C"/>
    <property type="match status" value="1"/>
</dbReference>
<evidence type="ECO:0000313" key="5">
    <source>
        <dbReference type="Proteomes" id="UP001551482"/>
    </source>
</evidence>
<comment type="caution">
    <text evidence="4">The sequence shown here is derived from an EMBL/GenBank/DDBJ whole genome shotgun (WGS) entry which is preliminary data.</text>
</comment>
<reference evidence="4 5" key="1">
    <citation type="submission" date="2024-06" db="EMBL/GenBank/DDBJ databases">
        <title>The Natural Products Discovery Center: Release of the First 8490 Sequenced Strains for Exploring Actinobacteria Biosynthetic Diversity.</title>
        <authorList>
            <person name="Kalkreuter E."/>
            <person name="Kautsar S.A."/>
            <person name="Yang D."/>
            <person name="Bader C.D."/>
            <person name="Teijaro C.N."/>
            <person name="Fluegel L."/>
            <person name="Davis C.M."/>
            <person name="Simpson J.R."/>
            <person name="Lauterbach L."/>
            <person name="Steele A.D."/>
            <person name="Gui C."/>
            <person name="Meng S."/>
            <person name="Li G."/>
            <person name="Viehrig K."/>
            <person name="Ye F."/>
            <person name="Su P."/>
            <person name="Kiefer A.F."/>
            <person name="Nichols A."/>
            <person name="Cepeda A.J."/>
            <person name="Yan W."/>
            <person name="Fan B."/>
            <person name="Jiang Y."/>
            <person name="Adhikari A."/>
            <person name="Zheng C.-J."/>
            <person name="Schuster L."/>
            <person name="Cowan T.M."/>
            <person name="Smanski M.J."/>
            <person name="Chevrette M.G."/>
            <person name="De Carvalho L.P.S."/>
            <person name="Shen B."/>
        </authorList>
    </citation>
    <scope>NUCLEOTIDE SEQUENCE [LARGE SCALE GENOMIC DNA]</scope>
    <source>
        <strain evidence="4 5">NPDC048946</strain>
    </source>
</reference>
<organism evidence="4 5">
    <name type="scientific">Streptodolium elevatio</name>
    <dbReference type="NCBI Taxonomy" id="3157996"/>
    <lineage>
        <taxon>Bacteria</taxon>
        <taxon>Bacillati</taxon>
        <taxon>Actinomycetota</taxon>
        <taxon>Actinomycetes</taxon>
        <taxon>Kitasatosporales</taxon>
        <taxon>Streptomycetaceae</taxon>
        <taxon>Streptodolium</taxon>
    </lineage>
</organism>
<dbReference type="Gene3D" id="3.30.300.30">
    <property type="match status" value="1"/>
</dbReference>
<feature type="compositionally biased region" description="Low complexity" evidence="1">
    <location>
        <begin position="478"/>
        <end position="491"/>
    </location>
</feature>
<name>A0ABV3DCN7_9ACTN</name>
<keyword evidence="4" id="KW-0436">Ligase</keyword>
<dbReference type="Pfam" id="PF00501">
    <property type="entry name" value="AMP-binding"/>
    <property type="match status" value="1"/>
</dbReference>
<dbReference type="InterPro" id="IPR050237">
    <property type="entry name" value="ATP-dep_AMP-bd_enzyme"/>
</dbReference>
<dbReference type="InterPro" id="IPR020845">
    <property type="entry name" value="AMP-binding_CS"/>
</dbReference>
<dbReference type="PANTHER" id="PTHR43767">
    <property type="entry name" value="LONG-CHAIN-FATTY-ACID--COA LIGASE"/>
    <property type="match status" value="1"/>
</dbReference>
<dbReference type="CDD" id="cd05936">
    <property type="entry name" value="FC-FACS_FadD_like"/>
    <property type="match status" value="1"/>
</dbReference>
<dbReference type="InterPro" id="IPR042099">
    <property type="entry name" value="ANL_N_sf"/>
</dbReference>
<dbReference type="InterPro" id="IPR000873">
    <property type="entry name" value="AMP-dep_synth/lig_dom"/>
</dbReference>
<dbReference type="Gene3D" id="3.40.50.12780">
    <property type="entry name" value="N-terminal domain of ligase-like"/>
    <property type="match status" value="1"/>
</dbReference>
<keyword evidence="5" id="KW-1185">Reference proteome</keyword>
<proteinExistence type="predicted"/>
<dbReference type="RefSeq" id="WP_358351112.1">
    <property type="nucleotide sequence ID" value="NZ_JBEZFP010000015.1"/>
</dbReference>
<evidence type="ECO:0000259" key="3">
    <source>
        <dbReference type="Pfam" id="PF13193"/>
    </source>
</evidence>
<evidence type="ECO:0000259" key="2">
    <source>
        <dbReference type="Pfam" id="PF00501"/>
    </source>
</evidence>
<dbReference type="EMBL" id="JBEZFP010000015">
    <property type="protein sequence ID" value="MEU8133513.1"/>
    <property type="molecule type" value="Genomic_DNA"/>
</dbReference>
<protein>
    <submittedName>
        <fullName evidence="4">Long-chain fatty acid--CoA ligase</fullName>
    </submittedName>
</protein>
<dbReference type="PANTHER" id="PTHR43767:SF12">
    <property type="entry name" value="AMP-DEPENDENT SYNTHETASE AND LIGASE"/>
    <property type="match status" value="1"/>
</dbReference>
<feature type="region of interest" description="Disordered" evidence="1">
    <location>
        <begin position="466"/>
        <end position="499"/>
    </location>
</feature>
<gene>
    <name evidence="4" type="ORF">AB0C36_08410</name>
</gene>
<evidence type="ECO:0000256" key="1">
    <source>
        <dbReference type="SAM" id="MobiDB-lite"/>
    </source>
</evidence>
<evidence type="ECO:0000313" key="4">
    <source>
        <dbReference type="EMBL" id="MEU8133513.1"/>
    </source>
</evidence>
<dbReference type="PROSITE" id="PS00455">
    <property type="entry name" value="AMP_BINDING"/>
    <property type="match status" value="1"/>
</dbReference>
<accession>A0ABV3DCN7</accession>
<dbReference type="InterPro" id="IPR045851">
    <property type="entry name" value="AMP-bd_C_sf"/>
</dbReference>
<feature type="domain" description="AMP-binding enzyme C-terminal" evidence="3">
    <location>
        <begin position="424"/>
        <end position="526"/>
    </location>
</feature>
<dbReference type="GO" id="GO:0016874">
    <property type="term" value="F:ligase activity"/>
    <property type="evidence" value="ECO:0007669"/>
    <property type="project" value="UniProtKB-KW"/>
</dbReference>
<dbReference type="Proteomes" id="UP001551482">
    <property type="component" value="Unassembled WGS sequence"/>
</dbReference>
<feature type="domain" description="AMP-dependent synthetase/ligase" evidence="2">
    <location>
        <begin position="14"/>
        <end position="374"/>
    </location>
</feature>
<sequence length="542" mass="57804">MAMLSLAAVLAEPAWRRPEHTALVEGALRISFAELWRQARAQAAALERLGVRPGDRVALMVPNTAEFPRAYYAVLAAGGVVVPVHLLLTVDEAEHVLRDSGSTLLLCHAAQAETGAAAAARVGIRMVTLGPDVPVPGADGRLEDLAATVEPLATYVTRDSEDPAVVFYTSGTTGVPKGAVLSHLNMVMNATVNAFDTNDVRADDVALGALPLFHSFGQTVSMNSTWRAGATLVLLPRFTAAAAVDLMAEEGVTSFHGVPTMYVALIEAARHAARLPKLRFCISGGAALPTSVLEDFEKVYGAQVFEGYGLSETSPGTTVNQPAFGARAGTVGHPLWGVEVEIARADLDERIELLPRDTLGEVVIRGHNVFSGYLGRPEATEEALVDGWFRTGDLGIKDADGYLRIVDRKKDIVIRGGFNVYPLEVEDVLMRHPSIAQVAVIGLPDPVHGEEVCAVVVVDTSADRRADASTGASGGATGAASTGAASDASADPKPTEDEIVAWARERLGRHKYPRRVEFVDEMPLGPSLKILKRELRRRYSED</sequence>